<dbReference type="RefSeq" id="WP_084180066.1">
    <property type="nucleotide sequence ID" value="NZ_BHZF01000001.1"/>
</dbReference>
<dbReference type="EMBL" id="QPJS01000001">
    <property type="protein sequence ID" value="RCX05346.1"/>
    <property type="molecule type" value="Genomic_DNA"/>
</dbReference>
<accession>A0A369AAL8</accession>
<comment type="caution">
    <text evidence="1">The sequence shown here is derived from an EMBL/GenBank/DDBJ whole genome shotgun (WGS) entry which is preliminary data.</text>
</comment>
<dbReference type="GO" id="GO:0016811">
    <property type="term" value="F:hydrolase activity, acting on carbon-nitrogen (but not peptide) bonds, in linear amides"/>
    <property type="evidence" value="ECO:0007669"/>
    <property type="project" value="TreeGrafter"/>
</dbReference>
<keyword evidence="2" id="KW-1185">Reference proteome</keyword>
<dbReference type="AlphaFoldDB" id="A0A369AAL8"/>
<sequence>MYIHRISIFFLLLSIRVSGQYFSNKPSSEILHEIEKLQNTARVLYIAAHPDDENTRMITWLANSRKVTVAYLSLTRGEGGQNLIGSEMGDALGVIRTHELLKARKIDGGLQFFTRARDFGYSKSMEESLQLWNEDSVLKDVVQIIRMFKPDVMINRFPPDARAGHGHHSASAHLALRAFDLANDPGYDSGSVAKYGIWQPTRLYWNTSVWWIKDLDTAQVGKGKLLKINVGDFYPYLGAESGELSAYSRSQHKSQGFGIPASRGEITEYLQLESGPSSYRDLFENLDTGYGRWGCPALNRQAKAIATTFNHERPNLSIYKLNEFKKAIRQCVPEPFLTDLSKKIDELIWLCSGIYAEGVVQSPVYTPGDTADLQLTFLNRFGEMIYLRQIKTGDTTWVLNRLVLPGQKLTFSMKKRFHEGISQPFWLKNKGEYLYLSDENFTGKSLDPPLAVDLQVEVEGAEIWRKIPIVFKYNDRVKGEKIQNVKIFPKITGSIHQRTIYKVFDDEFDLSLHLNQFSALDSLWIKAVKSDKIQLQQDSLFLDQNIGIKTYRIPLKGKITGSEAEEISFQYCQNSADTGNPLLTHQWIEYDHIDKDVFFSDLSVKIIPLLNDKIKPIRIGYIQGSGDEIFQILKNSGFKVSEISPENTSMISFKNFDVIIGGIRLYNTLKNSEELHELLMQYVKEGGTYILQYQTSGSDLKIQNPGPYPFTIGRGRVTDEKAQSKILIPDHKILNTPYRITEEDLTNWHQEIGLYFAENFDSRYQAPLAWADPGENPQSGGLIITEYGKGKFVYTGLSFFRQLPSGHPGAFKLFVNLLYLNQ</sequence>
<dbReference type="Pfam" id="PF02585">
    <property type="entry name" value="PIG-L"/>
    <property type="match status" value="1"/>
</dbReference>
<dbReference type="Gene3D" id="3.40.50.10320">
    <property type="entry name" value="LmbE-like"/>
    <property type="match status" value="1"/>
</dbReference>
<name>A0A369AAL8_9FLAO</name>
<organism evidence="1 2">
    <name type="scientific">Schleiferia thermophila</name>
    <dbReference type="NCBI Taxonomy" id="884107"/>
    <lineage>
        <taxon>Bacteria</taxon>
        <taxon>Pseudomonadati</taxon>
        <taxon>Bacteroidota</taxon>
        <taxon>Flavobacteriia</taxon>
        <taxon>Flavobacteriales</taxon>
        <taxon>Schleiferiaceae</taxon>
        <taxon>Schleiferia</taxon>
    </lineage>
</organism>
<dbReference type="InterPro" id="IPR024078">
    <property type="entry name" value="LmbE-like_dom_sf"/>
</dbReference>
<protein>
    <submittedName>
        <fullName evidence="1">GlcNAc-PI de-N-acetylase</fullName>
    </submittedName>
</protein>
<evidence type="ECO:0000313" key="2">
    <source>
        <dbReference type="Proteomes" id="UP000253517"/>
    </source>
</evidence>
<dbReference type="SUPFAM" id="SSF102588">
    <property type="entry name" value="LmbE-like"/>
    <property type="match status" value="1"/>
</dbReference>
<gene>
    <name evidence="1" type="ORF">DES35_101631</name>
</gene>
<dbReference type="SUPFAM" id="SSF52317">
    <property type="entry name" value="Class I glutamine amidotransferase-like"/>
    <property type="match status" value="1"/>
</dbReference>
<dbReference type="InterPro" id="IPR003737">
    <property type="entry name" value="GlcNAc_PI_deacetylase-related"/>
</dbReference>
<reference evidence="1 2" key="1">
    <citation type="submission" date="2018-07" db="EMBL/GenBank/DDBJ databases">
        <title>Genomic Encyclopedia of Type Strains, Phase IV (KMG-IV): sequencing the most valuable type-strain genomes for metagenomic binning, comparative biology and taxonomic classification.</title>
        <authorList>
            <person name="Goeker M."/>
        </authorList>
    </citation>
    <scope>NUCLEOTIDE SEQUENCE [LARGE SCALE GENOMIC DNA]</scope>
    <source>
        <strain evidence="1 2">DSM 21410</strain>
    </source>
</reference>
<dbReference type="PANTHER" id="PTHR12993:SF11">
    <property type="entry name" value="N-ACETYLGLUCOSAMINYL-PHOSPHATIDYLINOSITOL DE-N-ACETYLASE"/>
    <property type="match status" value="1"/>
</dbReference>
<proteinExistence type="predicted"/>
<dbReference type="Proteomes" id="UP000253517">
    <property type="component" value="Unassembled WGS sequence"/>
</dbReference>
<dbReference type="PANTHER" id="PTHR12993">
    <property type="entry name" value="N-ACETYLGLUCOSAMINYL-PHOSPHATIDYLINOSITOL DE-N-ACETYLASE-RELATED"/>
    <property type="match status" value="1"/>
</dbReference>
<evidence type="ECO:0000313" key="1">
    <source>
        <dbReference type="EMBL" id="RCX05346.1"/>
    </source>
</evidence>
<dbReference type="InterPro" id="IPR029062">
    <property type="entry name" value="Class_I_gatase-like"/>
</dbReference>